<evidence type="ECO:0000313" key="1">
    <source>
        <dbReference type="EMBL" id="KND35301.1"/>
    </source>
</evidence>
<dbReference type="Proteomes" id="UP000037151">
    <property type="component" value="Unassembled WGS sequence"/>
</dbReference>
<comment type="caution">
    <text evidence="1">The sequence shown here is derived from an EMBL/GenBank/DDBJ whole genome shotgun (WGS) entry which is preliminary data.</text>
</comment>
<dbReference type="OrthoDB" id="4269440at2"/>
<gene>
    <name evidence="1" type="ORF">IQ63_14870</name>
</gene>
<evidence type="ECO:0000313" key="2">
    <source>
        <dbReference type="Proteomes" id="UP000037151"/>
    </source>
</evidence>
<name>A0A0L0KBS6_9ACTN</name>
<dbReference type="PATRIC" id="fig|42234.21.peg.3063"/>
<reference evidence="2" key="1">
    <citation type="submission" date="2014-07" db="EMBL/GenBank/DDBJ databases">
        <title>Genome sequencing of plant-pathogenic Streptomyces species.</title>
        <authorList>
            <person name="Harrison J."/>
            <person name="Sapp M."/>
            <person name="Thwaites R."/>
            <person name="Studholme D.J."/>
        </authorList>
    </citation>
    <scope>NUCLEOTIDE SEQUENCE [LARGE SCALE GENOMIC DNA]</scope>
    <source>
        <strain evidence="2">NCPPB 4445</strain>
    </source>
</reference>
<dbReference type="EMBL" id="JPPY01000095">
    <property type="protein sequence ID" value="KND35301.1"/>
    <property type="molecule type" value="Genomic_DNA"/>
</dbReference>
<protein>
    <submittedName>
        <fullName evidence="1">Uncharacterized protein</fullName>
    </submittedName>
</protein>
<proteinExistence type="predicted"/>
<dbReference type="AlphaFoldDB" id="A0A0L0KBS6"/>
<sequence length="123" mass="13865">MRVRYLGAPDEPPNPVDGRYHFIPGREYAVLELHMGSDGSSSLRIEHSPKDLAGLYSGKHFEQVSDIIPSQWSVELHRRGGLSMGPKEWIAGDFWERMMERDPEAEAAYEVTRDAILAEEPAA</sequence>
<dbReference type="RefSeq" id="WP_050371098.1">
    <property type="nucleotide sequence ID" value="NZ_KQ257818.1"/>
</dbReference>
<organism evidence="1 2">
    <name type="scientific">Streptomyces acidiscabies</name>
    <dbReference type="NCBI Taxonomy" id="42234"/>
    <lineage>
        <taxon>Bacteria</taxon>
        <taxon>Bacillati</taxon>
        <taxon>Actinomycetota</taxon>
        <taxon>Actinomycetes</taxon>
        <taxon>Kitasatosporales</taxon>
        <taxon>Streptomycetaceae</taxon>
        <taxon>Streptomyces</taxon>
    </lineage>
</organism>
<accession>A0A0L0KBS6</accession>